<dbReference type="RefSeq" id="WP_047762328.1">
    <property type="nucleotide sequence ID" value="NZ_LAQL01000002.1"/>
</dbReference>
<proteinExistence type="predicted"/>
<dbReference type="SUPFAM" id="SSF52821">
    <property type="entry name" value="Rhodanese/Cell cycle control phosphatase"/>
    <property type="match status" value="1"/>
</dbReference>
<sequence>MEQNYAGDVSVEYVWDVLEKDSDAVLLDVRTIPEFQFVGVPDLSALGKDTQLLPWQVYPQMQVNPDFVATVKQLGIKEEQPLYILCRSGVRSVSAAIALTAQGYKNCFNILHGFEGPADERGHRGKVAGWKAAGIPWKQN</sequence>
<dbReference type="PANTHER" id="PTHR47377:SF1">
    <property type="entry name" value="RHODANESE-LIKE DOMAIN-CONTAINING PROTEIN 4, CHLOROPLASTIC"/>
    <property type="match status" value="1"/>
</dbReference>
<protein>
    <submittedName>
        <fullName evidence="2">Sulfurtransferase</fullName>
    </submittedName>
</protein>
<gene>
    <name evidence="2" type="ORF">WH96_01360</name>
</gene>
<reference evidence="2 3" key="1">
    <citation type="submission" date="2015-03" db="EMBL/GenBank/DDBJ databases">
        <title>Genome Sequence of Kiloniella spongiae MEBiC09566, isolated from a marine sponge.</title>
        <authorList>
            <person name="Shao Z."/>
            <person name="Wang L."/>
            <person name="Li X."/>
        </authorList>
    </citation>
    <scope>NUCLEOTIDE SEQUENCE [LARGE SCALE GENOMIC DNA]</scope>
    <source>
        <strain evidence="2 3">MEBiC09566</strain>
    </source>
</reference>
<dbReference type="Gene3D" id="3.40.250.10">
    <property type="entry name" value="Rhodanese-like domain"/>
    <property type="match status" value="1"/>
</dbReference>
<dbReference type="GO" id="GO:0016740">
    <property type="term" value="F:transferase activity"/>
    <property type="evidence" value="ECO:0007669"/>
    <property type="project" value="UniProtKB-KW"/>
</dbReference>
<dbReference type="PROSITE" id="PS50206">
    <property type="entry name" value="RHODANESE_3"/>
    <property type="match status" value="1"/>
</dbReference>
<dbReference type="InterPro" id="IPR044240">
    <property type="entry name" value="STR4-like"/>
</dbReference>
<feature type="domain" description="Rhodanese" evidence="1">
    <location>
        <begin position="20"/>
        <end position="126"/>
    </location>
</feature>
<evidence type="ECO:0000313" key="2">
    <source>
        <dbReference type="EMBL" id="KLN62202.1"/>
    </source>
</evidence>
<dbReference type="SMART" id="SM00450">
    <property type="entry name" value="RHOD"/>
    <property type="match status" value="1"/>
</dbReference>
<evidence type="ECO:0000259" key="1">
    <source>
        <dbReference type="PROSITE" id="PS50206"/>
    </source>
</evidence>
<organism evidence="2 3">
    <name type="scientific">Kiloniella spongiae</name>
    <dbReference type="NCBI Taxonomy" id="1489064"/>
    <lineage>
        <taxon>Bacteria</taxon>
        <taxon>Pseudomonadati</taxon>
        <taxon>Pseudomonadota</taxon>
        <taxon>Alphaproteobacteria</taxon>
        <taxon>Rhodospirillales</taxon>
        <taxon>Kiloniellaceae</taxon>
        <taxon>Kiloniella</taxon>
    </lineage>
</organism>
<dbReference type="PANTHER" id="PTHR47377">
    <property type="entry name" value="RHODANESE-LIKE DOMAIN-CONTAINING PROTEIN 4, CHLOROPLASTIC"/>
    <property type="match status" value="1"/>
</dbReference>
<dbReference type="Pfam" id="PF00581">
    <property type="entry name" value="Rhodanese"/>
    <property type="match status" value="1"/>
</dbReference>
<dbReference type="Proteomes" id="UP000035444">
    <property type="component" value="Unassembled WGS sequence"/>
</dbReference>
<dbReference type="InterPro" id="IPR001763">
    <property type="entry name" value="Rhodanese-like_dom"/>
</dbReference>
<dbReference type="AlphaFoldDB" id="A0A0H2MN45"/>
<keyword evidence="3" id="KW-1185">Reference proteome</keyword>
<dbReference type="STRING" id="1489064.WH96_01360"/>
<dbReference type="InterPro" id="IPR036873">
    <property type="entry name" value="Rhodanese-like_dom_sf"/>
</dbReference>
<keyword evidence="2" id="KW-0808">Transferase</keyword>
<name>A0A0H2MN45_9PROT</name>
<dbReference type="EMBL" id="LAQL01000002">
    <property type="protein sequence ID" value="KLN62202.1"/>
    <property type="molecule type" value="Genomic_DNA"/>
</dbReference>
<comment type="caution">
    <text evidence="2">The sequence shown here is derived from an EMBL/GenBank/DDBJ whole genome shotgun (WGS) entry which is preliminary data.</text>
</comment>
<dbReference type="OrthoDB" id="9815890at2"/>
<evidence type="ECO:0000313" key="3">
    <source>
        <dbReference type="Proteomes" id="UP000035444"/>
    </source>
</evidence>
<accession>A0A0H2MN45</accession>